<keyword evidence="1" id="KW-0808">Transferase</keyword>
<comment type="caution">
    <text evidence="4">The sequence shown here is derived from an EMBL/GenBank/DDBJ whole genome shotgun (WGS) entry which is preliminary data.</text>
</comment>
<dbReference type="GO" id="GO:1901135">
    <property type="term" value="P:carbohydrate derivative metabolic process"/>
    <property type="evidence" value="ECO:0007669"/>
    <property type="project" value="InterPro"/>
</dbReference>
<organism evidence="4 5">
    <name type="scientific">Novosphingobium endophyticum</name>
    <dbReference type="NCBI Taxonomy" id="1955250"/>
    <lineage>
        <taxon>Bacteria</taxon>
        <taxon>Pseudomonadati</taxon>
        <taxon>Pseudomonadota</taxon>
        <taxon>Alphaproteobacteria</taxon>
        <taxon>Sphingomonadales</taxon>
        <taxon>Sphingomonadaceae</taxon>
        <taxon>Novosphingobium</taxon>
    </lineage>
</organism>
<feature type="domain" description="SIS" evidence="3">
    <location>
        <begin position="198"/>
        <end position="334"/>
    </location>
</feature>
<dbReference type="InterPro" id="IPR001347">
    <property type="entry name" value="SIS_dom"/>
</dbReference>
<evidence type="ECO:0000313" key="4">
    <source>
        <dbReference type="EMBL" id="GGB90309.1"/>
    </source>
</evidence>
<dbReference type="PROSITE" id="PS51464">
    <property type="entry name" value="SIS"/>
    <property type="match status" value="2"/>
</dbReference>
<dbReference type="Proteomes" id="UP000608154">
    <property type="component" value="Unassembled WGS sequence"/>
</dbReference>
<dbReference type="SUPFAM" id="SSF53697">
    <property type="entry name" value="SIS domain"/>
    <property type="match status" value="1"/>
</dbReference>
<dbReference type="Pfam" id="PF01380">
    <property type="entry name" value="SIS"/>
    <property type="match status" value="2"/>
</dbReference>
<dbReference type="RefSeq" id="WP_229735833.1">
    <property type="nucleotide sequence ID" value="NZ_BMHK01000003.1"/>
</dbReference>
<feature type="domain" description="SIS" evidence="3">
    <location>
        <begin position="33"/>
        <end position="179"/>
    </location>
</feature>
<gene>
    <name evidence="4" type="ORF">GCM10011494_05820</name>
</gene>
<dbReference type="PANTHER" id="PTHR10937">
    <property type="entry name" value="GLUCOSAMINE--FRUCTOSE-6-PHOSPHATE AMINOTRANSFERASE, ISOMERIZING"/>
    <property type="match status" value="1"/>
</dbReference>
<dbReference type="Gene3D" id="3.40.50.10490">
    <property type="entry name" value="Glucose-6-phosphate isomerase like protein, domain 1"/>
    <property type="match status" value="2"/>
</dbReference>
<name>A0A916X353_9SPHN</name>
<keyword evidence="5" id="KW-1185">Reference proteome</keyword>
<sequence>MHAEQTLIFAEAAQGAAVAERQIAELQVPLDALGRKLRDLDPPLVLTCARGSSDHAATFAKYLVETHALAPVASYAPSVSSLYETHWRKLEGTLFLAISQSGHSPDVVISARAARQAGALVVALVNDPHSPLALASDVAIPLHAGTERSVAASKSFIASLLAIMGLVAAWTGSEELRRPQATVPQALRDAWQLDWSPAVTALAGTDNLFVLGRGLNFAAAQEAALKLKETCGLHAEAFSAAEVQHGPAALVGPGFPVFMLTPGDKGREDFGRLADQFVRRGAPVIVVGGPHSGTLSLPFLTELHPAVAPLATIQSFYRFVAELAIARGRDPDRPPHLRKVTETR</sequence>
<dbReference type="EMBL" id="BMHK01000003">
    <property type="protein sequence ID" value="GGB90309.1"/>
    <property type="molecule type" value="Genomic_DNA"/>
</dbReference>
<evidence type="ECO:0000256" key="1">
    <source>
        <dbReference type="ARBA" id="ARBA00022576"/>
    </source>
</evidence>
<dbReference type="CDD" id="cd05008">
    <property type="entry name" value="SIS_GlmS_GlmD_1"/>
    <property type="match status" value="1"/>
</dbReference>
<accession>A0A916X353</accession>
<protein>
    <submittedName>
        <fullName evidence="4">Glucosamine-6-phosphate deaminase</fullName>
    </submittedName>
</protein>
<keyword evidence="1" id="KW-0032">Aminotransferase</keyword>
<evidence type="ECO:0000256" key="2">
    <source>
        <dbReference type="ARBA" id="ARBA00022737"/>
    </source>
</evidence>
<keyword evidence="2" id="KW-0677">Repeat</keyword>
<dbReference type="CDD" id="cd05009">
    <property type="entry name" value="SIS_GlmS_GlmD_2"/>
    <property type="match status" value="1"/>
</dbReference>
<evidence type="ECO:0000259" key="3">
    <source>
        <dbReference type="PROSITE" id="PS51464"/>
    </source>
</evidence>
<dbReference type="AlphaFoldDB" id="A0A916X353"/>
<dbReference type="GO" id="GO:0008483">
    <property type="term" value="F:transaminase activity"/>
    <property type="evidence" value="ECO:0007669"/>
    <property type="project" value="UniProtKB-KW"/>
</dbReference>
<dbReference type="PANTHER" id="PTHR10937:SF8">
    <property type="entry name" value="AMINOTRANSFERASE-RELATED"/>
    <property type="match status" value="1"/>
</dbReference>
<dbReference type="InterPro" id="IPR035490">
    <property type="entry name" value="GlmS/FrlB_SIS"/>
</dbReference>
<reference evidence="4" key="1">
    <citation type="journal article" date="2014" name="Int. J. Syst. Evol. Microbiol.">
        <title>Complete genome sequence of Corynebacterium casei LMG S-19264T (=DSM 44701T), isolated from a smear-ripened cheese.</title>
        <authorList>
            <consortium name="US DOE Joint Genome Institute (JGI-PGF)"/>
            <person name="Walter F."/>
            <person name="Albersmeier A."/>
            <person name="Kalinowski J."/>
            <person name="Ruckert C."/>
        </authorList>
    </citation>
    <scope>NUCLEOTIDE SEQUENCE</scope>
    <source>
        <strain evidence="4">CGMCC 1.15095</strain>
    </source>
</reference>
<dbReference type="InterPro" id="IPR035466">
    <property type="entry name" value="GlmS/AgaS_SIS"/>
</dbReference>
<dbReference type="GO" id="GO:0097367">
    <property type="term" value="F:carbohydrate derivative binding"/>
    <property type="evidence" value="ECO:0007669"/>
    <property type="project" value="InterPro"/>
</dbReference>
<evidence type="ECO:0000313" key="5">
    <source>
        <dbReference type="Proteomes" id="UP000608154"/>
    </source>
</evidence>
<reference evidence="4" key="2">
    <citation type="submission" date="2020-09" db="EMBL/GenBank/DDBJ databases">
        <authorList>
            <person name="Sun Q."/>
            <person name="Zhou Y."/>
        </authorList>
    </citation>
    <scope>NUCLEOTIDE SEQUENCE</scope>
    <source>
        <strain evidence="4">CGMCC 1.15095</strain>
    </source>
</reference>
<dbReference type="InterPro" id="IPR046348">
    <property type="entry name" value="SIS_dom_sf"/>
</dbReference>
<proteinExistence type="predicted"/>